<sequence length="364" mass="42814">TPKTGHTQPYSYSQSLISNIDRPIRFKCAFSNTILQALRNRGWLELSDDNFDFYWCTVDWMKDNFDRRFLPDHVRLCHFRNHFELTRKNLMVKNLKRLKKKCEKECGKKDCSMLDFIPTTFELPMEYHMFLEEFRKSPGSIWIMKPVAKSQGRGIFLFRKIKDIEAWKWSGETPENYVVSRYIDNPYLIGGRKFDLRVYVLVTSFMPLKAWVYRDGFARLSNAGFSLDSIDDQYVHLTNVAIQKSAPDYDADRGLKWSVCRLRRFLLAKHGFKKANTIFVASLLSVQKIMIHDKHCFELYGYDILLDNDLKPWLLEINSSPSLTASSPEDRQLKVKPFKNTHNKKWQTNAVTTNTGLRKEGLFQ</sequence>
<dbReference type="AlphaFoldDB" id="A0A183T6M4"/>
<dbReference type="InterPro" id="IPR004344">
    <property type="entry name" value="TTL/TTLL_fam"/>
</dbReference>
<dbReference type="Pfam" id="PF03133">
    <property type="entry name" value="TTL"/>
    <property type="match status" value="1"/>
</dbReference>
<reference evidence="8" key="1">
    <citation type="submission" date="2016-06" db="UniProtKB">
        <authorList>
            <consortium name="WormBaseParasite"/>
        </authorList>
    </citation>
    <scope>IDENTIFICATION</scope>
</reference>
<reference evidence="6 7" key="2">
    <citation type="submission" date="2018-11" db="EMBL/GenBank/DDBJ databases">
        <authorList>
            <consortium name="Pathogen Informatics"/>
        </authorList>
    </citation>
    <scope>NUCLEOTIDE SEQUENCE [LARGE SCALE GENOMIC DNA]</scope>
    <source>
        <strain evidence="6 7">NST_G2</strain>
    </source>
</reference>
<dbReference type="PROSITE" id="PS51221">
    <property type="entry name" value="TTL"/>
    <property type="match status" value="1"/>
</dbReference>
<dbReference type="PANTHER" id="PTHR12241">
    <property type="entry name" value="TUBULIN POLYGLUTAMYLASE"/>
    <property type="match status" value="1"/>
</dbReference>
<dbReference type="GO" id="GO:0015631">
    <property type="term" value="F:tubulin binding"/>
    <property type="evidence" value="ECO:0007669"/>
    <property type="project" value="TreeGrafter"/>
</dbReference>
<keyword evidence="3" id="KW-0547">Nucleotide-binding</keyword>
<gene>
    <name evidence="6" type="ORF">SSLN_LOCUS12119</name>
</gene>
<evidence type="ECO:0000256" key="3">
    <source>
        <dbReference type="ARBA" id="ARBA00022741"/>
    </source>
</evidence>
<dbReference type="Gene3D" id="3.30.470.20">
    <property type="entry name" value="ATP-grasp fold, B domain"/>
    <property type="match status" value="1"/>
</dbReference>
<accession>A0A183T6M4</accession>
<dbReference type="WBParaSite" id="SSLN_0001257701-mRNA-1">
    <property type="protein sequence ID" value="SSLN_0001257701-mRNA-1"/>
    <property type="gene ID" value="SSLN_0001257701"/>
</dbReference>
<dbReference type="Proteomes" id="UP000275846">
    <property type="component" value="Unassembled WGS sequence"/>
</dbReference>
<evidence type="ECO:0000313" key="7">
    <source>
        <dbReference type="Proteomes" id="UP000275846"/>
    </source>
</evidence>
<dbReference type="GO" id="GO:0070740">
    <property type="term" value="F:tubulin-glutamic acid ligase activity"/>
    <property type="evidence" value="ECO:0007669"/>
    <property type="project" value="TreeGrafter"/>
</dbReference>
<dbReference type="PANTHER" id="PTHR12241:SF39">
    <property type="entry name" value="TUBULIN POLYGLUTAMYLASE TTLL9-RELATED"/>
    <property type="match status" value="1"/>
</dbReference>
<evidence type="ECO:0000313" key="8">
    <source>
        <dbReference type="WBParaSite" id="SSLN_0001257701-mRNA-1"/>
    </source>
</evidence>
<dbReference type="GO" id="GO:0036064">
    <property type="term" value="C:ciliary basal body"/>
    <property type="evidence" value="ECO:0007669"/>
    <property type="project" value="TreeGrafter"/>
</dbReference>
<protein>
    <recommendedName>
        <fullName evidence="5">Tubulin--tyrosine ligase-like protein 9</fullName>
    </recommendedName>
</protein>
<dbReference type="GO" id="GO:0000226">
    <property type="term" value="P:microtubule cytoskeleton organization"/>
    <property type="evidence" value="ECO:0007669"/>
    <property type="project" value="TreeGrafter"/>
</dbReference>
<dbReference type="OrthoDB" id="202825at2759"/>
<keyword evidence="2" id="KW-0436">Ligase</keyword>
<evidence type="ECO:0000256" key="2">
    <source>
        <dbReference type="ARBA" id="ARBA00022598"/>
    </source>
</evidence>
<keyword evidence="7" id="KW-1185">Reference proteome</keyword>
<dbReference type="SUPFAM" id="SSF56059">
    <property type="entry name" value="Glutathione synthetase ATP-binding domain-like"/>
    <property type="match status" value="1"/>
</dbReference>
<name>A0A183T6M4_SCHSO</name>
<organism evidence="8">
    <name type="scientific">Schistocephalus solidus</name>
    <name type="common">Tapeworm</name>
    <dbReference type="NCBI Taxonomy" id="70667"/>
    <lineage>
        <taxon>Eukaryota</taxon>
        <taxon>Metazoa</taxon>
        <taxon>Spiralia</taxon>
        <taxon>Lophotrochozoa</taxon>
        <taxon>Platyhelminthes</taxon>
        <taxon>Cestoda</taxon>
        <taxon>Eucestoda</taxon>
        <taxon>Diphyllobothriidea</taxon>
        <taxon>Diphyllobothriidae</taxon>
        <taxon>Schistocephalus</taxon>
    </lineage>
</organism>
<proteinExistence type="inferred from homology"/>
<dbReference type="STRING" id="70667.A0A183T6M4"/>
<evidence type="ECO:0000256" key="5">
    <source>
        <dbReference type="ARBA" id="ARBA00030445"/>
    </source>
</evidence>
<comment type="similarity">
    <text evidence="1">Belongs to the tubulin--tyrosine ligase family.</text>
</comment>
<dbReference type="EMBL" id="UYSU01037038">
    <property type="protein sequence ID" value="VDL98504.1"/>
    <property type="molecule type" value="Genomic_DNA"/>
</dbReference>
<keyword evidence="4" id="KW-0067">ATP-binding</keyword>
<evidence type="ECO:0000256" key="1">
    <source>
        <dbReference type="ARBA" id="ARBA00006820"/>
    </source>
</evidence>
<evidence type="ECO:0000313" key="6">
    <source>
        <dbReference type="EMBL" id="VDL98504.1"/>
    </source>
</evidence>
<dbReference type="GO" id="GO:0005524">
    <property type="term" value="F:ATP binding"/>
    <property type="evidence" value="ECO:0007669"/>
    <property type="project" value="UniProtKB-KW"/>
</dbReference>
<evidence type="ECO:0000256" key="4">
    <source>
        <dbReference type="ARBA" id="ARBA00022840"/>
    </source>
</evidence>